<keyword evidence="11" id="KW-1185">Reference proteome</keyword>
<name>A0A8S4A1W3_9EUPU</name>
<feature type="transmembrane region" description="Helical" evidence="9">
    <location>
        <begin position="723"/>
        <end position="743"/>
    </location>
</feature>
<feature type="coiled-coil region" evidence="7">
    <location>
        <begin position="629"/>
        <end position="656"/>
    </location>
</feature>
<accession>A0A8S4A1W3</accession>
<gene>
    <name evidence="10" type="ORF">CUNI_LOCUS21297</name>
</gene>
<evidence type="ECO:0000256" key="1">
    <source>
        <dbReference type="ARBA" id="ARBA00004409"/>
    </source>
</evidence>
<dbReference type="PANTHER" id="PTHR13815:SF7">
    <property type="entry name" value="GOLGIN SUBFAMILY A MEMBER 5"/>
    <property type="match status" value="1"/>
</dbReference>
<evidence type="ECO:0000313" key="10">
    <source>
        <dbReference type="EMBL" id="CAG5135739.1"/>
    </source>
</evidence>
<evidence type="ECO:0000256" key="8">
    <source>
        <dbReference type="SAM" id="MobiDB-lite"/>
    </source>
</evidence>
<evidence type="ECO:0000256" key="4">
    <source>
        <dbReference type="ARBA" id="ARBA00023034"/>
    </source>
</evidence>
<evidence type="ECO:0000256" key="9">
    <source>
        <dbReference type="SAM" id="Phobius"/>
    </source>
</evidence>
<reference evidence="10" key="1">
    <citation type="submission" date="2021-04" db="EMBL/GenBank/DDBJ databases">
        <authorList>
            <consortium name="Molecular Ecology Group"/>
        </authorList>
    </citation>
    <scope>NUCLEOTIDE SEQUENCE</scope>
</reference>
<keyword evidence="5 7" id="KW-0175">Coiled coil</keyword>
<sequence>MSWFTAVTGKAEDFLNRLDKSAADVLHTDEVRLNETHHIPQEPELTHSTPLATAAGSLTPSHSVPTHLYKSGDEAGAAQAFGTTSVKGSLKAQIPPPPTVNITPALSSQASGKVIKKKNSDEALFDFLNSKDSSGNVKARPTSESSRHHSRQSSTSSVVSSASKGPKSEGGAKNVSEITLPPSAIKVGETSASGNTEDDLRQDSPTNSNVSADVDVIADAMKESPVGSDQSAPDSDHADVGNEQKVRQLSSLELENRLLRNEVASLNDEMATVITRAKDAESELMRAKEKLKIHSNSASMNEHLVRELQARELDLTEALKAKDAQLAVLRVRLEEADKKVHSKERNLEEVRLERERILRDHTDSSGLHSQALDSLKEKLREVEYALSREQAAYKQLQQESGERQNRLEQEQQSMTEALTAAQKKLGDEKVKLAELTGQLRAAKSNADSARRELSEYKEKAARILQSKEKLISSMKDGSSPLGDAGGVSMLEYDSLKQERDMIREELQQMKITIENLRVELQDVETQLHHESETAQETIRSLEDSLREEKRKKEDVELELLKQKQELQYTLEELHKQKAAFQTRINDRESEIDKLRNQLMTKSMSSSTESELESRLRSLTESLIQKQTMLEALSTEKNSLVLQLERIENQYRDLENAMPRVPSTSQLVAVNDHDDDVRQRLPLFLREVPTDHEVTRRMKRAANSIDGFSIRLGVFLRRYPAARVFVIVYMVLLHLWVLVVMMTYQPEIHDSDYHPRPPSDYQPKPPET</sequence>
<dbReference type="GO" id="GO:0000301">
    <property type="term" value="P:retrograde transport, vesicle recycling within Golgi"/>
    <property type="evidence" value="ECO:0007669"/>
    <property type="project" value="TreeGrafter"/>
</dbReference>
<dbReference type="Proteomes" id="UP000678393">
    <property type="component" value="Unassembled WGS sequence"/>
</dbReference>
<dbReference type="AlphaFoldDB" id="A0A8S4A1W3"/>
<evidence type="ECO:0000313" key="11">
    <source>
        <dbReference type="Proteomes" id="UP000678393"/>
    </source>
</evidence>
<dbReference type="EMBL" id="CAJHNH020008454">
    <property type="protein sequence ID" value="CAG5135739.1"/>
    <property type="molecule type" value="Genomic_DNA"/>
</dbReference>
<dbReference type="InterPro" id="IPR019177">
    <property type="entry name" value="Golgin_subfamily_A_member_5"/>
</dbReference>
<evidence type="ECO:0008006" key="12">
    <source>
        <dbReference type="Google" id="ProtNLM"/>
    </source>
</evidence>
<dbReference type="GO" id="GO:0031985">
    <property type="term" value="C:Golgi cisterna"/>
    <property type="evidence" value="ECO:0007669"/>
    <property type="project" value="TreeGrafter"/>
</dbReference>
<dbReference type="Pfam" id="PF09787">
    <property type="entry name" value="Golgin_A5"/>
    <property type="match status" value="1"/>
</dbReference>
<dbReference type="PANTHER" id="PTHR13815">
    <property type="entry name" value="GOLGIN-84"/>
    <property type="match status" value="1"/>
</dbReference>
<dbReference type="GO" id="GO:0000139">
    <property type="term" value="C:Golgi membrane"/>
    <property type="evidence" value="ECO:0007669"/>
    <property type="project" value="UniProtKB-SubCell"/>
</dbReference>
<evidence type="ECO:0000256" key="6">
    <source>
        <dbReference type="ARBA" id="ARBA00023136"/>
    </source>
</evidence>
<protein>
    <recommendedName>
        <fullName evidence="12">Golgin-84</fullName>
    </recommendedName>
</protein>
<evidence type="ECO:0000256" key="7">
    <source>
        <dbReference type="SAM" id="Coils"/>
    </source>
</evidence>
<feature type="compositionally biased region" description="Polar residues" evidence="8">
    <location>
        <begin position="100"/>
        <end position="111"/>
    </location>
</feature>
<feature type="compositionally biased region" description="Low complexity" evidence="8">
    <location>
        <begin position="152"/>
        <end position="163"/>
    </location>
</feature>
<evidence type="ECO:0000256" key="2">
    <source>
        <dbReference type="ARBA" id="ARBA00022692"/>
    </source>
</evidence>
<feature type="coiled-coil region" evidence="7">
    <location>
        <begin position="492"/>
        <end position="597"/>
    </location>
</feature>
<proteinExistence type="predicted"/>
<feature type="region of interest" description="Disordered" evidence="8">
    <location>
        <begin position="130"/>
        <end position="209"/>
    </location>
</feature>
<feature type="region of interest" description="Disordered" evidence="8">
    <location>
        <begin position="88"/>
        <end position="114"/>
    </location>
</feature>
<feature type="compositionally biased region" description="Basic and acidic residues" evidence="8">
    <location>
        <begin position="400"/>
        <end position="409"/>
    </location>
</feature>
<dbReference type="OrthoDB" id="248903at2759"/>
<keyword evidence="3 9" id="KW-1133">Transmembrane helix</keyword>
<dbReference type="GO" id="GO:0007030">
    <property type="term" value="P:Golgi organization"/>
    <property type="evidence" value="ECO:0007669"/>
    <property type="project" value="InterPro"/>
</dbReference>
<comment type="subcellular location">
    <subcellularLocation>
        <location evidence="1">Golgi apparatus membrane</location>
        <topology evidence="1">Single-pass type IV membrane protein</topology>
    </subcellularLocation>
</comment>
<keyword evidence="6 9" id="KW-0472">Membrane</keyword>
<organism evidence="10 11">
    <name type="scientific">Candidula unifasciata</name>
    <dbReference type="NCBI Taxonomy" id="100452"/>
    <lineage>
        <taxon>Eukaryota</taxon>
        <taxon>Metazoa</taxon>
        <taxon>Spiralia</taxon>
        <taxon>Lophotrochozoa</taxon>
        <taxon>Mollusca</taxon>
        <taxon>Gastropoda</taxon>
        <taxon>Heterobranchia</taxon>
        <taxon>Euthyneura</taxon>
        <taxon>Panpulmonata</taxon>
        <taxon>Eupulmonata</taxon>
        <taxon>Stylommatophora</taxon>
        <taxon>Helicina</taxon>
        <taxon>Helicoidea</taxon>
        <taxon>Geomitridae</taxon>
        <taxon>Candidula</taxon>
    </lineage>
</organism>
<evidence type="ECO:0000256" key="5">
    <source>
        <dbReference type="ARBA" id="ARBA00023054"/>
    </source>
</evidence>
<keyword evidence="2 9" id="KW-0812">Transmembrane</keyword>
<keyword evidence="4" id="KW-0333">Golgi apparatus</keyword>
<feature type="region of interest" description="Disordered" evidence="8">
    <location>
        <begin position="395"/>
        <end position="415"/>
    </location>
</feature>
<evidence type="ECO:0000256" key="3">
    <source>
        <dbReference type="ARBA" id="ARBA00022989"/>
    </source>
</evidence>
<comment type="caution">
    <text evidence="10">The sequence shown here is derived from an EMBL/GenBank/DDBJ whole genome shotgun (WGS) entry which is preliminary data.</text>
</comment>